<protein>
    <submittedName>
        <fullName evidence="1">Uncharacterized protein</fullName>
    </submittedName>
</protein>
<accession>A0ACC0X862</accession>
<sequence length="54" mass="5972">MSTSLFWLCDVHKPTIKVISHSFSITFKSGNCRVLDLGGSCWHKGGIPIDGYCK</sequence>
<gene>
    <name evidence="1" type="ORF">Pint_21484</name>
</gene>
<dbReference type="Proteomes" id="UP001163603">
    <property type="component" value="Chromosome 13"/>
</dbReference>
<keyword evidence="2" id="KW-1185">Reference proteome</keyword>
<evidence type="ECO:0000313" key="1">
    <source>
        <dbReference type="EMBL" id="KAJ0013312.1"/>
    </source>
</evidence>
<name>A0ACC0X862_9ROSI</name>
<evidence type="ECO:0000313" key="2">
    <source>
        <dbReference type="Proteomes" id="UP001163603"/>
    </source>
</evidence>
<organism evidence="1 2">
    <name type="scientific">Pistacia integerrima</name>
    <dbReference type="NCBI Taxonomy" id="434235"/>
    <lineage>
        <taxon>Eukaryota</taxon>
        <taxon>Viridiplantae</taxon>
        <taxon>Streptophyta</taxon>
        <taxon>Embryophyta</taxon>
        <taxon>Tracheophyta</taxon>
        <taxon>Spermatophyta</taxon>
        <taxon>Magnoliopsida</taxon>
        <taxon>eudicotyledons</taxon>
        <taxon>Gunneridae</taxon>
        <taxon>Pentapetalae</taxon>
        <taxon>rosids</taxon>
        <taxon>malvids</taxon>
        <taxon>Sapindales</taxon>
        <taxon>Anacardiaceae</taxon>
        <taxon>Pistacia</taxon>
    </lineage>
</organism>
<reference evidence="2" key="1">
    <citation type="journal article" date="2023" name="G3 (Bethesda)">
        <title>Genome assembly and association tests identify interacting loci associated with vigor, precocity, and sex in interspecific pistachio rootstocks.</title>
        <authorList>
            <person name="Palmer W."/>
            <person name="Jacygrad E."/>
            <person name="Sagayaradj S."/>
            <person name="Cavanaugh K."/>
            <person name="Han R."/>
            <person name="Bertier L."/>
            <person name="Beede B."/>
            <person name="Kafkas S."/>
            <person name="Golino D."/>
            <person name="Preece J."/>
            <person name="Michelmore R."/>
        </authorList>
    </citation>
    <scope>NUCLEOTIDE SEQUENCE [LARGE SCALE GENOMIC DNA]</scope>
</reference>
<comment type="caution">
    <text evidence="1">The sequence shown here is derived from an EMBL/GenBank/DDBJ whole genome shotgun (WGS) entry which is preliminary data.</text>
</comment>
<dbReference type="EMBL" id="CM047748">
    <property type="protein sequence ID" value="KAJ0013312.1"/>
    <property type="molecule type" value="Genomic_DNA"/>
</dbReference>
<proteinExistence type="predicted"/>